<feature type="domain" description="DUF397" evidence="1">
    <location>
        <begin position="7"/>
        <end position="60"/>
    </location>
</feature>
<evidence type="ECO:0000313" key="3">
    <source>
        <dbReference type="Proteomes" id="UP000483802"/>
    </source>
</evidence>
<dbReference type="AlphaFoldDB" id="A0A6L6WRJ9"/>
<dbReference type="InterPro" id="IPR007278">
    <property type="entry name" value="DUF397"/>
</dbReference>
<keyword evidence="3" id="KW-1185">Reference proteome</keyword>
<gene>
    <name evidence="2" type="ORF">GPA10_08095</name>
</gene>
<dbReference type="Pfam" id="PF04149">
    <property type="entry name" value="DUF397"/>
    <property type="match status" value="1"/>
</dbReference>
<comment type="caution">
    <text evidence="2">The sequence shown here is derived from an EMBL/GenBank/DDBJ whole genome shotgun (WGS) entry which is preliminary data.</text>
</comment>
<dbReference type="EMBL" id="WPNZ01000003">
    <property type="protein sequence ID" value="MVO84730.1"/>
    <property type="molecule type" value="Genomic_DNA"/>
</dbReference>
<accession>A0A6L6WRJ9</accession>
<dbReference type="Proteomes" id="UP000483802">
    <property type="component" value="Unassembled WGS sequence"/>
</dbReference>
<dbReference type="RefSeq" id="WP_157164846.1">
    <property type="nucleotide sequence ID" value="NZ_WPNZ01000003.1"/>
</dbReference>
<name>A0A6L6WRJ9_9ACTN</name>
<proteinExistence type="predicted"/>
<evidence type="ECO:0000259" key="1">
    <source>
        <dbReference type="Pfam" id="PF04149"/>
    </source>
</evidence>
<evidence type="ECO:0000313" key="2">
    <source>
        <dbReference type="EMBL" id="MVO84730.1"/>
    </source>
</evidence>
<organism evidence="2 3">
    <name type="scientific">Streptomyces typhae</name>
    <dbReference type="NCBI Taxonomy" id="2681492"/>
    <lineage>
        <taxon>Bacteria</taxon>
        <taxon>Bacillati</taxon>
        <taxon>Actinomycetota</taxon>
        <taxon>Actinomycetes</taxon>
        <taxon>Kitasatosporales</taxon>
        <taxon>Streptomycetaceae</taxon>
        <taxon>Streptomyces</taxon>
    </lineage>
</organism>
<protein>
    <submittedName>
        <fullName evidence="2">DUF397 domain-containing protein</fullName>
    </submittedName>
</protein>
<sequence length="69" mass="7618">MNPRHTLHWFTSSYSGGSGTECVEVALVEQKVLVRDSKRPSHTRLEIAGQAWSGFLLTLRTTSQSKGSV</sequence>
<reference evidence="2 3" key="1">
    <citation type="submission" date="2019-11" db="EMBL/GenBank/DDBJ databases">
        <title>Streptomyces typhae sp. nov., a novel endophytic actinomycete isolated from the root of cattail pollen (Typha angustifolia L.).</title>
        <authorList>
            <person name="Peng C."/>
        </authorList>
    </citation>
    <scope>NUCLEOTIDE SEQUENCE [LARGE SCALE GENOMIC DNA]</scope>
    <source>
        <strain evidence="3">p1417</strain>
    </source>
</reference>